<dbReference type="AlphaFoldDB" id="A0A0A9WZW4"/>
<evidence type="ECO:0000256" key="1">
    <source>
        <dbReference type="SAM" id="MobiDB-lite"/>
    </source>
</evidence>
<dbReference type="EMBL" id="GDHC01017685">
    <property type="protein sequence ID" value="JAQ00944.1"/>
    <property type="molecule type" value="Transcribed_RNA"/>
</dbReference>
<feature type="compositionally biased region" description="Polar residues" evidence="1">
    <location>
        <begin position="48"/>
        <end position="62"/>
    </location>
</feature>
<dbReference type="EMBL" id="GBHO01033214">
    <property type="protein sequence ID" value="JAG10390.1"/>
    <property type="molecule type" value="Transcribed_RNA"/>
</dbReference>
<feature type="region of interest" description="Disordered" evidence="1">
    <location>
        <begin position="38"/>
        <end position="62"/>
    </location>
</feature>
<feature type="compositionally biased region" description="Polar residues" evidence="1">
    <location>
        <begin position="107"/>
        <end position="127"/>
    </location>
</feature>
<protein>
    <submittedName>
        <fullName evidence="2">Uncharacterized protein</fullName>
    </submittedName>
</protein>
<proteinExistence type="predicted"/>
<accession>A0A0A9WZW4</accession>
<reference evidence="3" key="3">
    <citation type="journal article" date="2016" name="Gigascience">
        <title>De novo construction of an expanded transcriptome assembly for the western tarnished plant bug, Lygus hesperus.</title>
        <authorList>
            <person name="Tassone E.E."/>
            <person name="Geib S.M."/>
            <person name="Hall B."/>
            <person name="Fabrick J.A."/>
            <person name="Brent C.S."/>
            <person name="Hull J.J."/>
        </authorList>
    </citation>
    <scope>NUCLEOTIDE SEQUENCE</scope>
</reference>
<gene>
    <name evidence="2" type="ORF">CM83_5636</name>
    <name evidence="3" type="ORF">g.98998</name>
</gene>
<name>A0A0A9WZW4_LYGHE</name>
<evidence type="ECO:0000313" key="2">
    <source>
        <dbReference type="EMBL" id="JAG10390.1"/>
    </source>
</evidence>
<reference evidence="2" key="1">
    <citation type="journal article" date="2014" name="PLoS ONE">
        <title>Transcriptome-Based Identification of ABC Transporters in the Western Tarnished Plant Bug Lygus hesperus.</title>
        <authorList>
            <person name="Hull J.J."/>
            <person name="Chaney K."/>
            <person name="Geib S.M."/>
            <person name="Fabrick J.A."/>
            <person name="Brent C.S."/>
            <person name="Walsh D."/>
            <person name="Lavine L.C."/>
        </authorList>
    </citation>
    <scope>NUCLEOTIDE SEQUENCE</scope>
</reference>
<evidence type="ECO:0000313" key="3">
    <source>
        <dbReference type="EMBL" id="JAQ00944.1"/>
    </source>
</evidence>
<sequence length="143" mass="15415">MILTEAQTRLDAGLIPFAEAEEEYLRAQASNARYEAMLSEQKAKKNSNDAGNGSTMTNNDMTGVQVIKTTAQPRATAYVPDDELGLPVPFSQFAPFKPSQVFTRVQSKATRLSNNGTASEGKTTVSVTKRRAADSLSTTIAKP</sequence>
<feature type="region of interest" description="Disordered" evidence="1">
    <location>
        <begin position="107"/>
        <end position="143"/>
    </location>
</feature>
<organism evidence="2">
    <name type="scientific">Lygus hesperus</name>
    <name type="common">Western plant bug</name>
    <dbReference type="NCBI Taxonomy" id="30085"/>
    <lineage>
        <taxon>Eukaryota</taxon>
        <taxon>Metazoa</taxon>
        <taxon>Ecdysozoa</taxon>
        <taxon>Arthropoda</taxon>
        <taxon>Hexapoda</taxon>
        <taxon>Insecta</taxon>
        <taxon>Pterygota</taxon>
        <taxon>Neoptera</taxon>
        <taxon>Paraneoptera</taxon>
        <taxon>Hemiptera</taxon>
        <taxon>Heteroptera</taxon>
        <taxon>Panheteroptera</taxon>
        <taxon>Cimicomorpha</taxon>
        <taxon>Miridae</taxon>
        <taxon>Mirini</taxon>
        <taxon>Lygus</taxon>
    </lineage>
</organism>
<reference evidence="2" key="2">
    <citation type="submission" date="2014-07" db="EMBL/GenBank/DDBJ databases">
        <authorList>
            <person name="Hull J."/>
        </authorList>
    </citation>
    <scope>NUCLEOTIDE SEQUENCE</scope>
</reference>